<dbReference type="EMBL" id="AP019860">
    <property type="protein sequence ID" value="BBM84808.1"/>
    <property type="molecule type" value="Genomic_DNA"/>
</dbReference>
<accession>A0A5S9IMU7</accession>
<protein>
    <recommendedName>
        <fullName evidence="3">Lipoprotein</fullName>
    </recommendedName>
</protein>
<dbReference type="AlphaFoldDB" id="A0A5S9IMU7"/>
<organism evidence="1 2">
    <name type="scientific">Uabimicrobium amorphum</name>
    <dbReference type="NCBI Taxonomy" id="2596890"/>
    <lineage>
        <taxon>Bacteria</taxon>
        <taxon>Pseudomonadati</taxon>
        <taxon>Planctomycetota</taxon>
        <taxon>Candidatus Uabimicrobiia</taxon>
        <taxon>Candidatus Uabimicrobiales</taxon>
        <taxon>Candidatus Uabimicrobiaceae</taxon>
        <taxon>Candidatus Uabimicrobium</taxon>
    </lineage>
</organism>
<reference evidence="1 2" key="1">
    <citation type="submission" date="2019-08" db="EMBL/GenBank/DDBJ databases">
        <title>Complete genome sequence of Candidatus Uab amorphum.</title>
        <authorList>
            <person name="Shiratori T."/>
            <person name="Suzuki S."/>
            <person name="Kakizawa Y."/>
            <person name="Ishida K."/>
        </authorList>
    </citation>
    <scope>NUCLEOTIDE SEQUENCE [LARGE SCALE GENOMIC DNA]</scope>
    <source>
        <strain evidence="1 2">SRT547</strain>
    </source>
</reference>
<sequence length="45" mass="5498">MRRIWIVLLLSTMLISCKALYEQQWKEDFANYYADFPSEEQLPEQ</sequence>
<evidence type="ECO:0000313" key="2">
    <source>
        <dbReference type="Proteomes" id="UP000326354"/>
    </source>
</evidence>
<dbReference type="KEGG" id="uam:UABAM_03169"/>
<keyword evidence="2" id="KW-1185">Reference proteome</keyword>
<evidence type="ECO:0008006" key="3">
    <source>
        <dbReference type="Google" id="ProtNLM"/>
    </source>
</evidence>
<evidence type="ECO:0000313" key="1">
    <source>
        <dbReference type="EMBL" id="BBM84808.1"/>
    </source>
</evidence>
<gene>
    <name evidence="1" type="ORF">UABAM_03169</name>
</gene>
<proteinExistence type="predicted"/>
<dbReference type="PROSITE" id="PS51257">
    <property type="entry name" value="PROKAR_LIPOPROTEIN"/>
    <property type="match status" value="1"/>
</dbReference>
<dbReference type="RefSeq" id="WP_173013344.1">
    <property type="nucleotide sequence ID" value="NZ_AP019860.1"/>
</dbReference>
<dbReference type="Proteomes" id="UP000326354">
    <property type="component" value="Chromosome"/>
</dbReference>
<name>A0A5S9IMU7_UABAM</name>